<dbReference type="AlphaFoldDB" id="A0A5E4MRM2"/>
<dbReference type="Proteomes" id="UP000325440">
    <property type="component" value="Unassembled WGS sequence"/>
</dbReference>
<organism evidence="1 2">
    <name type="scientific">Cinara cedri</name>
    <dbReference type="NCBI Taxonomy" id="506608"/>
    <lineage>
        <taxon>Eukaryota</taxon>
        <taxon>Metazoa</taxon>
        <taxon>Ecdysozoa</taxon>
        <taxon>Arthropoda</taxon>
        <taxon>Hexapoda</taxon>
        <taxon>Insecta</taxon>
        <taxon>Pterygota</taxon>
        <taxon>Neoptera</taxon>
        <taxon>Paraneoptera</taxon>
        <taxon>Hemiptera</taxon>
        <taxon>Sternorrhyncha</taxon>
        <taxon>Aphidomorpha</taxon>
        <taxon>Aphidoidea</taxon>
        <taxon>Aphididae</taxon>
        <taxon>Lachninae</taxon>
        <taxon>Cinara</taxon>
    </lineage>
</organism>
<reference evidence="1 2" key="1">
    <citation type="submission" date="2019-08" db="EMBL/GenBank/DDBJ databases">
        <authorList>
            <person name="Alioto T."/>
            <person name="Alioto T."/>
            <person name="Gomez Garrido J."/>
        </authorList>
    </citation>
    <scope>NUCLEOTIDE SEQUENCE [LARGE SCALE GENOMIC DNA]</scope>
</reference>
<dbReference type="InterPro" id="IPR052560">
    <property type="entry name" value="RdDP_mobile_element"/>
</dbReference>
<name>A0A5E4MRM2_9HEMI</name>
<protein>
    <submittedName>
        <fullName evidence="1">Uncharacterized protein</fullName>
    </submittedName>
</protein>
<gene>
    <name evidence="1" type="ORF">CINCED_3A009419</name>
</gene>
<accession>A0A5E4MRM2</accession>
<dbReference type="PANTHER" id="PTHR36688:SF1">
    <property type="entry name" value="ENDONUCLEASE_EXONUCLEASE_PHOSPHATASE DOMAIN-CONTAINING PROTEIN"/>
    <property type="match status" value="1"/>
</dbReference>
<dbReference type="OrthoDB" id="6620931at2759"/>
<keyword evidence="2" id="KW-1185">Reference proteome</keyword>
<dbReference type="PANTHER" id="PTHR36688">
    <property type="entry name" value="ENDO/EXONUCLEASE/PHOSPHATASE DOMAIN-CONTAINING PROTEIN"/>
    <property type="match status" value="1"/>
</dbReference>
<evidence type="ECO:0000313" key="1">
    <source>
        <dbReference type="EMBL" id="VVC34126.1"/>
    </source>
</evidence>
<dbReference type="EMBL" id="CABPRJ010000983">
    <property type="protein sequence ID" value="VVC34126.1"/>
    <property type="molecule type" value="Genomic_DNA"/>
</dbReference>
<sequence length="82" mass="9973">MKEGKNILTNDLSILERYFYKWRLRPNSDKTEECGFHLNNKEANRELNVQLEGVKVNYNFTPKYLGVTFYRLLMFWNHIEKL</sequence>
<proteinExistence type="predicted"/>
<evidence type="ECO:0000313" key="2">
    <source>
        <dbReference type="Proteomes" id="UP000325440"/>
    </source>
</evidence>